<evidence type="ECO:0000256" key="2">
    <source>
        <dbReference type="ARBA" id="ARBA00008891"/>
    </source>
</evidence>
<dbReference type="Gene3D" id="2.160.20.10">
    <property type="entry name" value="Single-stranded right-handed beta-helix, Pectin lyase-like"/>
    <property type="match status" value="1"/>
</dbReference>
<dbReference type="PANTHER" id="PTHR31321:SF131">
    <property type="entry name" value="OS07G0655600 PROTEIN"/>
    <property type="match status" value="1"/>
</dbReference>
<keyword evidence="7" id="KW-1185">Reference proteome</keyword>
<feature type="non-terminal residue" evidence="8">
    <location>
        <position position="338"/>
    </location>
</feature>
<dbReference type="PANTHER" id="PTHR31321">
    <property type="entry name" value="ACYL-COA THIOESTER HYDROLASE YBHC-RELATED"/>
    <property type="match status" value="1"/>
</dbReference>
<evidence type="ECO:0000256" key="3">
    <source>
        <dbReference type="ARBA" id="ARBA00013229"/>
    </source>
</evidence>
<name>A0A8B8ZXE6_PHODC</name>
<reference evidence="8" key="1">
    <citation type="submission" date="2025-08" db="UniProtKB">
        <authorList>
            <consortium name="RefSeq"/>
        </authorList>
    </citation>
    <scope>IDENTIFICATION</scope>
    <source>
        <tissue evidence="8">Young leaves</tissue>
    </source>
</reference>
<dbReference type="InterPro" id="IPR000070">
    <property type="entry name" value="Pectinesterase_cat"/>
</dbReference>
<evidence type="ECO:0000256" key="5">
    <source>
        <dbReference type="ARBA" id="ARBA00023085"/>
    </source>
</evidence>
<comment type="similarity">
    <text evidence="2">Belongs to the pectinesterase family.</text>
</comment>
<dbReference type="InterPro" id="IPR011050">
    <property type="entry name" value="Pectin_lyase_fold/virulence"/>
</dbReference>
<dbReference type="GO" id="GO:0030599">
    <property type="term" value="F:pectinesterase activity"/>
    <property type="evidence" value="ECO:0007669"/>
    <property type="project" value="UniProtKB-EC"/>
</dbReference>
<dbReference type="Proteomes" id="UP000228380">
    <property type="component" value="Unplaced"/>
</dbReference>
<comment type="pathway">
    <text evidence="1">Glycan metabolism; pectin degradation; 2-dehydro-3-deoxy-D-gluconate from pectin: step 1/5.</text>
</comment>
<gene>
    <name evidence="8" type="primary">LOC103718071</name>
</gene>
<evidence type="ECO:0000313" key="7">
    <source>
        <dbReference type="Proteomes" id="UP000228380"/>
    </source>
</evidence>
<feature type="domain" description="Pectinesterase catalytic" evidence="6">
    <location>
        <begin position="35"/>
        <end position="336"/>
    </location>
</feature>
<accession>A0A8B8ZXE6</accession>
<dbReference type="SUPFAM" id="SSF51126">
    <property type="entry name" value="Pectin lyase-like"/>
    <property type="match status" value="1"/>
</dbReference>
<dbReference type="GeneID" id="103718071"/>
<dbReference type="AlphaFoldDB" id="A0A8B8ZXE6"/>
<protein>
    <recommendedName>
        <fullName evidence="3">pectinesterase</fullName>
        <ecNumber evidence="3">3.1.1.11</ecNumber>
    </recommendedName>
</protein>
<dbReference type="KEGG" id="pda:103718071"/>
<keyword evidence="4" id="KW-0378">Hydrolase</keyword>
<evidence type="ECO:0000259" key="6">
    <source>
        <dbReference type="Pfam" id="PF01095"/>
    </source>
</evidence>
<evidence type="ECO:0000256" key="4">
    <source>
        <dbReference type="ARBA" id="ARBA00022801"/>
    </source>
</evidence>
<dbReference type="GO" id="GO:0042545">
    <property type="term" value="P:cell wall modification"/>
    <property type="evidence" value="ECO:0007669"/>
    <property type="project" value="InterPro"/>
</dbReference>
<sequence length="338" mass="38183">MQSPFFFFFLLLFYSLTQIFLYYDFVDGYAVIVKNITVDKSGHGDFTTIQGAIDSIPDNNNQWIRIHVVQGIYREKVYIPPQKGYILLEGEGHQQTSIEWDEAVSSNSINWSTDLSNSILDYGDEGAEGVTFTIMADNYVIKDISFKNTYDHIKYGAKEASAAFVGGDKGSFYRCAFFAYQNTLCDYRDRHYFDECWIEGAIDFIYGFSQSIYENSTLHSIKEVSQPGWVAAHAKIKPDVSAGFVFKDCTVDGGKTFLGRPMNSYGTIVFDKMYMAGNIVPEGWDISEVGDDVNPTTFAEDSCSGPGSDTTHRVKWEKKLGSKELEYFTSIKFIDQEG</sequence>
<dbReference type="UniPathway" id="UPA00545">
    <property type="reaction ID" value="UER00823"/>
</dbReference>
<dbReference type="InterPro" id="IPR012334">
    <property type="entry name" value="Pectin_lyas_fold"/>
</dbReference>
<dbReference type="RefSeq" id="XP_038978985.1">
    <property type="nucleotide sequence ID" value="XM_039123057.1"/>
</dbReference>
<dbReference type="Pfam" id="PF01095">
    <property type="entry name" value="Pectinesterase"/>
    <property type="match status" value="1"/>
</dbReference>
<keyword evidence="5" id="KW-0063">Aspartyl esterase</keyword>
<evidence type="ECO:0000256" key="1">
    <source>
        <dbReference type="ARBA" id="ARBA00005184"/>
    </source>
</evidence>
<dbReference type="GO" id="GO:0045490">
    <property type="term" value="P:pectin catabolic process"/>
    <property type="evidence" value="ECO:0007669"/>
    <property type="project" value="UniProtKB-UniPathway"/>
</dbReference>
<organism evidence="7 8">
    <name type="scientific">Phoenix dactylifera</name>
    <name type="common">Date palm</name>
    <dbReference type="NCBI Taxonomy" id="42345"/>
    <lineage>
        <taxon>Eukaryota</taxon>
        <taxon>Viridiplantae</taxon>
        <taxon>Streptophyta</taxon>
        <taxon>Embryophyta</taxon>
        <taxon>Tracheophyta</taxon>
        <taxon>Spermatophyta</taxon>
        <taxon>Magnoliopsida</taxon>
        <taxon>Liliopsida</taxon>
        <taxon>Arecaceae</taxon>
        <taxon>Coryphoideae</taxon>
        <taxon>Phoeniceae</taxon>
        <taxon>Phoenix</taxon>
    </lineage>
</organism>
<evidence type="ECO:0000313" key="8">
    <source>
        <dbReference type="RefSeq" id="XP_038978985.1"/>
    </source>
</evidence>
<dbReference type="OrthoDB" id="2019149at2759"/>
<proteinExistence type="inferred from homology"/>
<dbReference type="EC" id="3.1.1.11" evidence="3"/>